<feature type="transmembrane region" description="Helical" evidence="1">
    <location>
        <begin position="21"/>
        <end position="50"/>
    </location>
</feature>
<organism evidence="2 3">
    <name type="scientific">Pasteurella testudinis DSM 23072</name>
    <dbReference type="NCBI Taxonomy" id="1122938"/>
    <lineage>
        <taxon>Bacteria</taxon>
        <taxon>Pseudomonadati</taxon>
        <taxon>Pseudomonadota</taxon>
        <taxon>Gammaproteobacteria</taxon>
        <taxon>Pasteurellales</taxon>
        <taxon>Pasteurellaceae</taxon>
        <taxon>Pasteurella</taxon>
    </lineage>
</organism>
<dbReference type="STRING" id="1122938.SAMN05660772_02439"/>
<keyword evidence="1" id="KW-0812">Transmembrane</keyword>
<dbReference type="Pfam" id="PF11990">
    <property type="entry name" value="DUF3487"/>
    <property type="match status" value="1"/>
</dbReference>
<dbReference type="AlphaFoldDB" id="A0A1W1UVU4"/>
<reference evidence="3" key="1">
    <citation type="submission" date="2017-04" db="EMBL/GenBank/DDBJ databases">
        <authorList>
            <person name="Varghese N."/>
            <person name="Submissions S."/>
        </authorList>
    </citation>
    <scope>NUCLEOTIDE SEQUENCE [LARGE SCALE GENOMIC DNA]</scope>
    <source>
        <strain evidence="3">DSM 23072</strain>
    </source>
</reference>
<evidence type="ECO:0000313" key="3">
    <source>
        <dbReference type="Proteomes" id="UP000192408"/>
    </source>
</evidence>
<accession>A0A1W1UVU4</accession>
<protein>
    <submittedName>
        <fullName evidence="2">Conjugative transfer region protein, TIGR03750 family</fullName>
    </submittedName>
</protein>
<gene>
    <name evidence="2" type="ORF">SAMN05660772_02439</name>
</gene>
<proteinExistence type="predicted"/>
<dbReference type="InterPro" id="IPR021877">
    <property type="entry name" value="DUF3487"/>
</dbReference>
<keyword evidence="1" id="KW-1133">Transmembrane helix</keyword>
<dbReference type="NCBIfam" id="TIGR03750">
    <property type="entry name" value="conj_TIGR03750"/>
    <property type="match status" value="1"/>
</dbReference>
<dbReference type="RefSeq" id="WP_084257108.1">
    <property type="nucleotide sequence ID" value="NZ_FWWV01000018.1"/>
</dbReference>
<name>A0A1W1UVU4_9PAST</name>
<feature type="transmembrane region" description="Helical" evidence="1">
    <location>
        <begin position="56"/>
        <end position="77"/>
    </location>
</feature>
<dbReference type="Proteomes" id="UP000192408">
    <property type="component" value="Unassembled WGS sequence"/>
</dbReference>
<keyword evidence="3" id="KW-1185">Reference proteome</keyword>
<sequence>MSDSEKNISFIPTRLNREATVFGGMTVSEFGLSAVIGFLFGLMCGLLLWIVTGYWLLIPALAMILCILFVLIGKGIVAAMKRGKPEAYLNRLIQVKIDSLLATNKFIRREGYWAIRRQNQKGKSL</sequence>
<evidence type="ECO:0000256" key="1">
    <source>
        <dbReference type="SAM" id="Phobius"/>
    </source>
</evidence>
<evidence type="ECO:0000313" key="2">
    <source>
        <dbReference type="EMBL" id="SMB85170.1"/>
    </source>
</evidence>
<keyword evidence="1" id="KW-0472">Membrane</keyword>
<dbReference type="EMBL" id="FWWV01000018">
    <property type="protein sequence ID" value="SMB85170.1"/>
    <property type="molecule type" value="Genomic_DNA"/>
</dbReference>